<keyword evidence="4" id="KW-1185">Reference proteome</keyword>
<evidence type="ECO:0000259" key="2">
    <source>
        <dbReference type="PROSITE" id="PS50043"/>
    </source>
</evidence>
<dbReference type="SMART" id="SM00421">
    <property type="entry name" value="HTH_LUXR"/>
    <property type="match status" value="1"/>
</dbReference>
<protein>
    <submittedName>
        <fullName evidence="3">LuxR C-terminal-related transcriptional regulator</fullName>
    </submittedName>
</protein>
<dbReference type="Proteomes" id="UP001149140">
    <property type="component" value="Unassembled WGS sequence"/>
</dbReference>
<feature type="domain" description="HTH luxR-type" evidence="2">
    <location>
        <begin position="654"/>
        <end position="719"/>
    </location>
</feature>
<accession>A0A9X3MNF3</accession>
<dbReference type="RefSeq" id="WP_270037582.1">
    <property type="nucleotide sequence ID" value="NZ_JAPDOD010000001.1"/>
</dbReference>
<organism evidence="3 4">
    <name type="scientific">Solirubrobacter ginsenosidimutans</name>
    <dbReference type="NCBI Taxonomy" id="490573"/>
    <lineage>
        <taxon>Bacteria</taxon>
        <taxon>Bacillati</taxon>
        <taxon>Actinomycetota</taxon>
        <taxon>Thermoleophilia</taxon>
        <taxon>Solirubrobacterales</taxon>
        <taxon>Solirubrobacteraceae</taxon>
        <taxon>Solirubrobacter</taxon>
    </lineage>
</organism>
<dbReference type="InterPro" id="IPR027417">
    <property type="entry name" value="P-loop_NTPase"/>
</dbReference>
<dbReference type="InterPro" id="IPR011990">
    <property type="entry name" value="TPR-like_helical_dom_sf"/>
</dbReference>
<dbReference type="Gene3D" id="3.40.50.300">
    <property type="entry name" value="P-loop containing nucleotide triphosphate hydrolases"/>
    <property type="match status" value="1"/>
</dbReference>
<feature type="region of interest" description="Disordered" evidence="1">
    <location>
        <begin position="1"/>
        <end position="23"/>
    </location>
</feature>
<dbReference type="Gene3D" id="1.10.10.10">
    <property type="entry name" value="Winged helix-like DNA-binding domain superfamily/Winged helix DNA-binding domain"/>
    <property type="match status" value="1"/>
</dbReference>
<sequence length="727" mass="78843">MNEPVRRSKVTPPRSPTPPVDRPRVHALLGDAAARPVTLVSASAGFGKTVAAEAWLRTRRLRAAWITLDAHDDDPLHLWRYVVAAVARVLPGVGNEAMRRLRRAESTAEPAIEALLEELEEDRRPLTIVLDDLQELRARRALDTIGYAADRLPRHVRLVLLTRSDPALRLPRMRANGRLAEVRDADLRFTREEARELLSEQELDAVYERSEGWPVALQLAQLRGPDTPLTGRRRDIAAYLAAEVLAEVDEDLRDFLLHSSLLPRMSAELCDSALARANSAAMLGRVVHANLFAVSLDDEGVWYRYNALFAEYLRLRLAAEHAQAAAPLHRRAADWFEAHGLIEDAVEQASKGDDLEFVARALEAHQMRLSRAGRSATIERWMGLLPPSMVAMRPGVLTAGALAAGVVARPRPEVRRMLAQAGAARDAHPDQWTGYHEAARTLLAATYGDDDVAATLDLATRALDLSREDAETLVVPAMAMLALARLLTGDLDGALALARETIVHPDAADRPFGHVGALAVEAIVAAERENSVVASRFAERALHEAARAGVLDSAPAACGYFAEALASRLAGRPADAERALRRALRIEPAIDGGALHVWLLTTLASVLARRGLISRAQQTLAEARGLMIACDDPGPVARHVEAVERELEAAQVVPATAAETLSPAELAVLREFGTGRTARDIGAALFLSANTVKSHIRAIYRKLGVASRDDAVSRGIALGLLENDSPG</sequence>
<dbReference type="PRINTS" id="PR00038">
    <property type="entry name" value="HTHLUXR"/>
</dbReference>
<dbReference type="GO" id="GO:0006355">
    <property type="term" value="P:regulation of DNA-templated transcription"/>
    <property type="evidence" value="ECO:0007669"/>
    <property type="project" value="InterPro"/>
</dbReference>
<proteinExistence type="predicted"/>
<dbReference type="CDD" id="cd06170">
    <property type="entry name" value="LuxR_C_like"/>
    <property type="match status" value="1"/>
</dbReference>
<evidence type="ECO:0000313" key="3">
    <source>
        <dbReference type="EMBL" id="MDA0158947.1"/>
    </source>
</evidence>
<dbReference type="Pfam" id="PF25873">
    <property type="entry name" value="WHD_MalT"/>
    <property type="match status" value="1"/>
</dbReference>
<dbReference type="InterPro" id="IPR059106">
    <property type="entry name" value="WHD_MalT"/>
</dbReference>
<reference evidence="3" key="1">
    <citation type="submission" date="2022-10" db="EMBL/GenBank/DDBJ databases">
        <title>The WGS of Solirubrobacter ginsenosidimutans DSM 21036.</title>
        <authorList>
            <person name="Jiang Z."/>
        </authorList>
    </citation>
    <scope>NUCLEOTIDE SEQUENCE</scope>
    <source>
        <strain evidence="3">DSM 21036</strain>
    </source>
</reference>
<dbReference type="PROSITE" id="PS50043">
    <property type="entry name" value="HTH_LUXR_2"/>
    <property type="match status" value="1"/>
</dbReference>
<dbReference type="Pfam" id="PF00196">
    <property type="entry name" value="GerE"/>
    <property type="match status" value="1"/>
</dbReference>
<evidence type="ECO:0000313" key="4">
    <source>
        <dbReference type="Proteomes" id="UP001149140"/>
    </source>
</evidence>
<dbReference type="PROSITE" id="PS00622">
    <property type="entry name" value="HTH_LUXR_1"/>
    <property type="match status" value="1"/>
</dbReference>
<dbReference type="GO" id="GO:0003677">
    <property type="term" value="F:DNA binding"/>
    <property type="evidence" value="ECO:0007669"/>
    <property type="project" value="InterPro"/>
</dbReference>
<dbReference type="InterPro" id="IPR000792">
    <property type="entry name" value="Tscrpt_reg_LuxR_C"/>
</dbReference>
<comment type="caution">
    <text evidence="3">The sequence shown here is derived from an EMBL/GenBank/DDBJ whole genome shotgun (WGS) entry which is preliminary data.</text>
</comment>
<dbReference type="SUPFAM" id="SSF46894">
    <property type="entry name" value="C-terminal effector domain of the bipartite response regulators"/>
    <property type="match status" value="1"/>
</dbReference>
<dbReference type="InterPro" id="IPR016032">
    <property type="entry name" value="Sig_transdc_resp-reg_C-effctor"/>
</dbReference>
<dbReference type="AlphaFoldDB" id="A0A9X3MNF3"/>
<dbReference type="SUPFAM" id="SSF52540">
    <property type="entry name" value="P-loop containing nucleoside triphosphate hydrolases"/>
    <property type="match status" value="1"/>
</dbReference>
<dbReference type="InterPro" id="IPR036388">
    <property type="entry name" value="WH-like_DNA-bd_sf"/>
</dbReference>
<evidence type="ECO:0000256" key="1">
    <source>
        <dbReference type="SAM" id="MobiDB-lite"/>
    </source>
</evidence>
<dbReference type="Gene3D" id="1.25.40.10">
    <property type="entry name" value="Tetratricopeptide repeat domain"/>
    <property type="match status" value="1"/>
</dbReference>
<dbReference type="EMBL" id="JAPDOD010000001">
    <property type="protein sequence ID" value="MDA0158947.1"/>
    <property type="molecule type" value="Genomic_DNA"/>
</dbReference>
<gene>
    <name evidence="3" type="ORF">OM076_01620</name>
</gene>
<name>A0A9X3MNF3_9ACTN</name>